<name>A0A1H4FYM5_9RHOB</name>
<dbReference type="EMBL" id="FNQM01000031">
    <property type="protein sequence ID" value="SEB02221.1"/>
    <property type="molecule type" value="Genomic_DNA"/>
</dbReference>
<organism evidence="1 2">
    <name type="scientific">Rubrimonas cliftonensis</name>
    <dbReference type="NCBI Taxonomy" id="89524"/>
    <lineage>
        <taxon>Bacteria</taxon>
        <taxon>Pseudomonadati</taxon>
        <taxon>Pseudomonadota</taxon>
        <taxon>Alphaproteobacteria</taxon>
        <taxon>Rhodobacterales</taxon>
        <taxon>Paracoccaceae</taxon>
        <taxon>Rubrimonas</taxon>
    </lineage>
</organism>
<proteinExistence type="predicted"/>
<evidence type="ECO:0000313" key="2">
    <source>
        <dbReference type="Proteomes" id="UP000198703"/>
    </source>
</evidence>
<accession>A0A1H4FYM5</accession>
<keyword evidence="2" id="KW-1185">Reference proteome</keyword>
<dbReference type="RefSeq" id="WP_093256404.1">
    <property type="nucleotide sequence ID" value="NZ_FNQM01000031.1"/>
</dbReference>
<sequence>MPITNIAAHSSAGVSVAQLRASYATGFRIAAPRFVMTKKRALHKALEGAVSDDVQCQISRLLKPLLSAVALTDELRRDLDDAARVIASIARVHRRDIVIGRACADALTGIGRLIEIGEIAAGLVDPPEPRAA</sequence>
<dbReference type="STRING" id="89524.SAMN05444370_13115"/>
<protein>
    <submittedName>
        <fullName evidence="1">Uncharacterized protein</fullName>
    </submittedName>
</protein>
<gene>
    <name evidence="1" type="ORF">SAMN05444370_13115</name>
</gene>
<dbReference type="Proteomes" id="UP000198703">
    <property type="component" value="Unassembled WGS sequence"/>
</dbReference>
<reference evidence="1 2" key="1">
    <citation type="submission" date="2016-10" db="EMBL/GenBank/DDBJ databases">
        <authorList>
            <person name="de Groot N.N."/>
        </authorList>
    </citation>
    <scope>NUCLEOTIDE SEQUENCE [LARGE SCALE GENOMIC DNA]</scope>
    <source>
        <strain evidence="1 2">DSM 15345</strain>
    </source>
</reference>
<dbReference type="AlphaFoldDB" id="A0A1H4FYM5"/>
<evidence type="ECO:0000313" key="1">
    <source>
        <dbReference type="EMBL" id="SEB02221.1"/>
    </source>
</evidence>